<evidence type="ECO:0000256" key="4">
    <source>
        <dbReference type="PROSITE-ProRule" id="PRU00268"/>
    </source>
</evidence>
<dbReference type="Gene3D" id="3.30.160.20">
    <property type="match status" value="1"/>
</dbReference>
<dbReference type="GO" id="GO:0006412">
    <property type="term" value="P:translation"/>
    <property type="evidence" value="ECO:0007669"/>
    <property type="project" value="InterPro"/>
</dbReference>
<dbReference type="InterPro" id="IPR005324">
    <property type="entry name" value="Ribosomal_uS5_C"/>
</dbReference>
<dbReference type="SUPFAM" id="SSF54768">
    <property type="entry name" value="dsRNA-binding domain-like"/>
    <property type="match status" value="1"/>
</dbReference>
<reference evidence="7" key="1">
    <citation type="journal article" date="2019" name="Genome Biol. Evol.">
        <title>Nephromyces represents a diverse and novel lineage of the Apicomplexa that has retained apicoplasts.</title>
        <authorList>
            <person name="Munoz-Gomez S.A."/>
            <person name="Durnin K."/>
            <person name="Eme L."/>
            <person name="Paight C."/>
            <person name="Lane C.E."/>
            <person name="Saffo M.B."/>
            <person name="Slamovits C.H."/>
        </authorList>
    </citation>
    <scope>NUCLEOTIDE SEQUENCE</scope>
    <source>
        <strain evidence="7">638</strain>
    </source>
</reference>
<keyword evidence="2 4" id="KW-0689">Ribosomal protein</keyword>
<dbReference type="InterPro" id="IPR020568">
    <property type="entry name" value="Ribosomal_Su5_D2-typ_SF"/>
</dbReference>
<dbReference type="Pfam" id="PF03719">
    <property type="entry name" value="Ribosomal_S5_C"/>
    <property type="match status" value="1"/>
</dbReference>
<protein>
    <submittedName>
        <fullName evidence="7">30S ribosomal protein S5</fullName>
    </submittedName>
</protein>
<evidence type="ECO:0000256" key="2">
    <source>
        <dbReference type="ARBA" id="ARBA00022980"/>
    </source>
</evidence>
<proteinExistence type="inferred from homology"/>
<dbReference type="InterPro" id="IPR013810">
    <property type="entry name" value="Ribosomal_uS5_N"/>
</dbReference>
<dbReference type="InterPro" id="IPR014721">
    <property type="entry name" value="Ribsml_uS5_D2-typ_fold_subgr"/>
</dbReference>
<dbReference type="GO" id="GO:0003723">
    <property type="term" value="F:RNA binding"/>
    <property type="evidence" value="ECO:0007669"/>
    <property type="project" value="InterPro"/>
</dbReference>
<dbReference type="AlphaFoldDB" id="A0A5C1H7W0"/>
<dbReference type="GO" id="GO:1990904">
    <property type="term" value="C:ribonucleoprotein complex"/>
    <property type="evidence" value="ECO:0007669"/>
    <property type="project" value="UniProtKB-UniRule"/>
</dbReference>
<dbReference type="PANTHER" id="PTHR48277:SF1">
    <property type="entry name" value="MITOCHONDRIAL RIBOSOMAL PROTEIN S5"/>
    <property type="match status" value="1"/>
</dbReference>
<dbReference type="GO" id="GO:0005840">
    <property type="term" value="C:ribosome"/>
    <property type="evidence" value="ECO:0007669"/>
    <property type="project" value="UniProtKB-KW"/>
</dbReference>
<dbReference type="EMBL" id="MK573204">
    <property type="protein sequence ID" value="QEM01715.1"/>
    <property type="molecule type" value="Genomic_DNA"/>
</dbReference>
<sequence>MSILFNNSNFINQKLITWPGRLSYLTFRQITRLDILSIKLNFLINSFFTNCNSLPYLSLFTILNLYLQILDLSIIFESIHLFKTLSWIDSLKLKTVNICNFNWNSRIKYKIIEIRKISKTTKKGQTKKFKICIASGNLEGWFGLGTGKHSNFNMALTKAYQNSLKNIFIIPRTFENNFILKSQLLKFKKSILFIKSMQGGSRLKASFPLKAILELAGWTKIWIKVYGSRNILNWIYAFCKGLKKQDYNGYKSNYWNYFKDQYNSLLHLNNVLMIY</sequence>
<dbReference type="GO" id="GO:0003735">
    <property type="term" value="F:structural constituent of ribosome"/>
    <property type="evidence" value="ECO:0007669"/>
    <property type="project" value="UniProtKB-UniRule"/>
</dbReference>
<dbReference type="PROSITE" id="PS50881">
    <property type="entry name" value="S5_DSRBD"/>
    <property type="match status" value="1"/>
</dbReference>
<dbReference type="SUPFAM" id="SSF54211">
    <property type="entry name" value="Ribosomal protein S5 domain 2-like"/>
    <property type="match status" value="1"/>
</dbReference>
<dbReference type="Pfam" id="PF00333">
    <property type="entry name" value="Ribosomal_S5"/>
    <property type="match status" value="1"/>
</dbReference>
<keyword evidence="3 4" id="KW-0687">Ribonucleoprotein</keyword>
<dbReference type="Gene3D" id="3.30.230.10">
    <property type="match status" value="1"/>
</dbReference>
<name>A0A5C1H7W0_9APIC</name>
<gene>
    <name evidence="7" type="primary">rps5</name>
</gene>
<evidence type="ECO:0000256" key="1">
    <source>
        <dbReference type="ARBA" id="ARBA00008945"/>
    </source>
</evidence>
<dbReference type="PANTHER" id="PTHR48277">
    <property type="entry name" value="MITOCHONDRIAL RIBOSOMAL PROTEIN S5"/>
    <property type="match status" value="1"/>
</dbReference>
<evidence type="ECO:0000313" key="7">
    <source>
        <dbReference type="EMBL" id="QEM01715.1"/>
    </source>
</evidence>
<evidence type="ECO:0000259" key="6">
    <source>
        <dbReference type="PROSITE" id="PS50881"/>
    </source>
</evidence>
<evidence type="ECO:0000256" key="3">
    <source>
        <dbReference type="ARBA" id="ARBA00023274"/>
    </source>
</evidence>
<dbReference type="InterPro" id="IPR000851">
    <property type="entry name" value="Ribosomal_uS5"/>
</dbReference>
<evidence type="ECO:0000256" key="5">
    <source>
        <dbReference type="RuleBase" id="RU003823"/>
    </source>
</evidence>
<feature type="domain" description="S5 DRBM" evidence="6">
    <location>
        <begin position="107"/>
        <end position="170"/>
    </location>
</feature>
<organism evidence="7">
    <name type="scientific">Nephromyces sp. ex Molgula occidentalis</name>
    <dbReference type="NCBI Taxonomy" id="2544991"/>
    <lineage>
        <taxon>Eukaryota</taxon>
        <taxon>Sar</taxon>
        <taxon>Alveolata</taxon>
        <taxon>Apicomplexa</taxon>
        <taxon>Aconoidasida</taxon>
        <taxon>Nephromycida</taxon>
        <taxon>Nephromyces</taxon>
    </lineage>
</organism>
<accession>A0A5C1H7W0</accession>
<comment type="similarity">
    <text evidence="1 5">Belongs to the universal ribosomal protein uS5 family.</text>
</comment>